<reference evidence="1" key="1">
    <citation type="submission" date="2005-04" db="EMBL/GenBank/DDBJ databases">
        <authorList>
            <person name="Town C.D."/>
        </authorList>
    </citation>
    <scope>NUCLEOTIDE SEQUENCE</scope>
</reference>
<gene>
    <name evidence="1" type="ORF">MtrDRAFT_AC158464g33v2</name>
</gene>
<accession>Q2HRP3</accession>
<proteinExistence type="predicted"/>
<sequence length="145" mass="16490">MFQFCLVELVRAYGSIPVTMFEWQAEMSVPAALPKTGRVVTPLPPVASPVISFAQTLTASIKVVSNDNLPQPLIRGEQVSIKITQNLCEKGTEVYKQNHWGRLILNKGDKPYSKYDIQTKLQKIWKTTATWSMMPLGRGYYEFFF</sequence>
<protein>
    <submittedName>
        <fullName evidence="1">Uncharacterized protein</fullName>
    </submittedName>
</protein>
<evidence type="ECO:0000313" key="1">
    <source>
        <dbReference type="EMBL" id="ABD33230.2"/>
    </source>
</evidence>
<organism evidence="1">
    <name type="scientific">Medicago truncatula</name>
    <name type="common">Barrel medic</name>
    <name type="synonym">Medicago tribuloides</name>
    <dbReference type="NCBI Taxonomy" id="3880"/>
    <lineage>
        <taxon>Eukaryota</taxon>
        <taxon>Viridiplantae</taxon>
        <taxon>Streptophyta</taxon>
        <taxon>Embryophyta</taxon>
        <taxon>Tracheophyta</taxon>
        <taxon>Spermatophyta</taxon>
        <taxon>Magnoliopsida</taxon>
        <taxon>eudicotyledons</taxon>
        <taxon>Gunneridae</taxon>
        <taxon>Pentapetalae</taxon>
        <taxon>rosids</taxon>
        <taxon>fabids</taxon>
        <taxon>Fabales</taxon>
        <taxon>Fabaceae</taxon>
        <taxon>Papilionoideae</taxon>
        <taxon>50 kb inversion clade</taxon>
        <taxon>NPAAA clade</taxon>
        <taxon>Hologalegina</taxon>
        <taxon>IRL clade</taxon>
        <taxon>Trifolieae</taxon>
        <taxon>Medicago</taxon>
    </lineage>
</organism>
<dbReference type="EMBL" id="AC158464">
    <property type="protein sequence ID" value="ABD33230.2"/>
    <property type="molecule type" value="Genomic_DNA"/>
</dbReference>
<reference evidence="1" key="2">
    <citation type="submission" date="2007-03" db="EMBL/GenBank/DDBJ databases">
        <authorList>
            <consortium name="The International Medicago Genome Annotation Group"/>
        </authorList>
    </citation>
    <scope>NUCLEOTIDE SEQUENCE</scope>
</reference>
<dbReference type="AlphaFoldDB" id="Q2HRP3"/>
<name>Q2HRP3_MEDTR</name>